<dbReference type="EMBL" id="CP013195">
    <property type="protein sequence ID" value="ALO49219.1"/>
    <property type="molecule type" value="Genomic_DNA"/>
</dbReference>
<keyword evidence="2" id="KW-1185">Reference proteome</keyword>
<gene>
    <name evidence="1" type="ORF">AS203_09075</name>
</gene>
<dbReference type="OrthoDB" id="1097760at2"/>
<dbReference type="STRING" id="76123.AS203_09075"/>
<protein>
    <recommendedName>
        <fullName evidence="3">Phospholipase</fullName>
    </recommendedName>
</protein>
<proteinExistence type="predicted"/>
<evidence type="ECO:0000313" key="2">
    <source>
        <dbReference type="Proteomes" id="UP000056252"/>
    </source>
</evidence>
<dbReference type="Proteomes" id="UP000056252">
    <property type="component" value="Chromosome"/>
</dbReference>
<dbReference type="AlphaFoldDB" id="A0A0S2KM91"/>
<reference evidence="2" key="1">
    <citation type="submission" date="2015-11" db="EMBL/GenBank/DDBJ databases">
        <authorList>
            <person name="Holder M.E."/>
            <person name="Ajami N.J."/>
            <person name="Petrosino J.F."/>
        </authorList>
    </citation>
    <scope>NUCLEOTIDE SEQUENCE [LARGE SCALE GENOMIC DNA]</scope>
    <source>
        <strain evidence="2">F0113</strain>
    </source>
</reference>
<dbReference type="KEGG" id="peo:AS203_09075"/>
<evidence type="ECO:0008006" key="3">
    <source>
        <dbReference type="Google" id="ProtNLM"/>
    </source>
</evidence>
<name>A0A0S2KM91_9BACT</name>
<accession>A0A0S2KM91</accession>
<organism evidence="1 2">
    <name type="scientific">Hoylesella enoeca</name>
    <dbReference type="NCBI Taxonomy" id="76123"/>
    <lineage>
        <taxon>Bacteria</taxon>
        <taxon>Pseudomonadati</taxon>
        <taxon>Bacteroidota</taxon>
        <taxon>Bacteroidia</taxon>
        <taxon>Bacteroidales</taxon>
        <taxon>Prevotellaceae</taxon>
        <taxon>Hoylesella</taxon>
    </lineage>
</organism>
<dbReference type="RefSeq" id="WP_024992251.1">
    <property type="nucleotide sequence ID" value="NZ_CP013195.1"/>
</dbReference>
<sequence length="129" mass="14549">MSYLIIALIALGVLTAAFSMLVHRKGDDERIVLPSSADCATCSGSDERCEQECMMEAATKPIEYYDDEELDVFRGRPADRYTDNEAALFAEVLYTMRPDEVRGWTRSLTLRGIDLPNQLKDEVFLMTEG</sequence>
<evidence type="ECO:0000313" key="1">
    <source>
        <dbReference type="EMBL" id="ALO49219.1"/>
    </source>
</evidence>